<sequence length="54" mass="5665">MARMVAPKPWPETMASCTKFIQYQSAARNAVTALRATASGSPSPSKPMLCPAGP</sequence>
<proteinExistence type="predicted"/>
<dbReference type="EMBL" id="GBRH01233002">
    <property type="protein sequence ID" value="JAD64893.1"/>
    <property type="molecule type" value="Transcribed_RNA"/>
</dbReference>
<protein>
    <submittedName>
        <fullName evidence="1">Uncharacterized protein</fullName>
    </submittedName>
</protein>
<reference evidence="1" key="2">
    <citation type="journal article" date="2015" name="Data Brief">
        <title>Shoot transcriptome of the giant reed, Arundo donax.</title>
        <authorList>
            <person name="Barrero R.A."/>
            <person name="Guerrero F.D."/>
            <person name="Moolhuijzen P."/>
            <person name="Goolsby J.A."/>
            <person name="Tidwell J."/>
            <person name="Bellgard S.E."/>
            <person name="Bellgard M.I."/>
        </authorList>
    </citation>
    <scope>NUCLEOTIDE SEQUENCE</scope>
    <source>
        <tissue evidence="1">Shoot tissue taken approximately 20 cm above the soil surface</tissue>
    </source>
</reference>
<name>A0A0A9BRW6_ARUDO</name>
<evidence type="ECO:0000313" key="1">
    <source>
        <dbReference type="EMBL" id="JAD64893.1"/>
    </source>
</evidence>
<reference evidence="1" key="1">
    <citation type="submission" date="2014-09" db="EMBL/GenBank/DDBJ databases">
        <authorList>
            <person name="Magalhaes I.L.F."/>
            <person name="Oliveira U."/>
            <person name="Santos F.R."/>
            <person name="Vidigal T.H.D.A."/>
            <person name="Brescovit A.D."/>
            <person name="Santos A.J."/>
        </authorList>
    </citation>
    <scope>NUCLEOTIDE SEQUENCE</scope>
    <source>
        <tissue evidence="1">Shoot tissue taken approximately 20 cm above the soil surface</tissue>
    </source>
</reference>
<accession>A0A0A9BRW6</accession>
<dbReference type="AlphaFoldDB" id="A0A0A9BRW6"/>
<organism evidence="1">
    <name type="scientific">Arundo donax</name>
    <name type="common">Giant reed</name>
    <name type="synonym">Donax arundinaceus</name>
    <dbReference type="NCBI Taxonomy" id="35708"/>
    <lineage>
        <taxon>Eukaryota</taxon>
        <taxon>Viridiplantae</taxon>
        <taxon>Streptophyta</taxon>
        <taxon>Embryophyta</taxon>
        <taxon>Tracheophyta</taxon>
        <taxon>Spermatophyta</taxon>
        <taxon>Magnoliopsida</taxon>
        <taxon>Liliopsida</taxon>
        <taxon>Poales</taxon>
        <taxon>Poaceae</taxon>
        <taxon>PACMAD clade</taxon>
        <taxon>Arundinoideae</taxon>
        <taxon>Arundineae</taxon>
        <taxon>Arundo</taxon>
    </lineage>
</organism>